<name>A0A368F910_ANCCA</name>
<dbReference type="AlphaFoldDB" id="A0A368F910"/>
<dbReference type="STRING" id="29170.A0A368F910"/>
<organism evidence="1 2">
    <name type="scientific">Ancylostoma caninum</name>
    <name type="common">Dog hookworm</name>
    <dbReference type="NCBI Taxonomy" id="29170"/>
    <lineage>
        <taxon>Eukaryota</taxon>
        <taxon>Metazoa</taxon>
        <taxon>Ecdysozoa</taxon>
        <taxon>Nematoda</taxon>
        <taxon>Chromadorea</taxon>
        <taxon>Rhabditida</taxon>
        <taxon>Rhabditina</taxon>
        <taxon>Rhabditomorpha</taxon>
        <taxon>Strongyloidea</taxon>
        <taxon>Ancylostomatidae</taxon>
        <taxon>Ancylostomatinae</taxon>
        <taxon>Ancylostoma</taxon>
    </lineage>
</organism>
<dbReference type="OrthoDB" id="5838695at2759"/>
<evidence type="ECO:0000313" key="2">
    <source>
        <dbReference type="Proteomes" id="UP000252519"/>
    </source>
</evidence>
<sequence length="493" mass="58657">MDRPSGRWKSYYAVWPPLRMPEEGVFTEDGYLFHHETPVPLSDHHKQRLLEYGIILAFREPFTPEEDQRIRENWRALAHDHGFIYEDARYYAGFTQDLEPTKLQRVQNDVLFRLGMWPRLCRKLEHRCAIQIQRRIFTIFDPHYVGYPAPLPMDTMLRVNELILQHVPKYDIASSLGISMNRLNYAVTRYSTMLEKKNLNIEDVARDPSILAKNWLNRERYRKFFDAVLRKSSLSHGKVAELLQSSPEELKNILKDFDWTALIPAFPPLTAKELKRAWRIIIKEQRVSFLAYLETLDEYHAWNAALDEVMPRVQFSLRDLICYVKSLRKCLDKEVTVIHSQYIDKIELVRRLWAKGIVDVENFDLNKCPIYKRILLFLRARNSSIFRQLSFPLTGREKLRILEACYQRLRSSMDDNEPLFILPKVNTQLFVECIIDRMLCIDPSWQPPAVFQRWIRSWDYIALFSKHSNNEEIRNVVVDSHRLRQSLFEDPVR</sequence>
<comment type="caution">
    <text evidence="1">The sequence shown here is derived from an EMBL/GenBank/DDBJ whole genome shotgun (WGS) entry which is preliminary data.</text>
</comment>
<accession>A0A368F910</accession>
<evidence type="ECO:0000313" key="1">
    <source>
        <dbReference type="EMBL" id="RCN27355.1"/>
    </source>
</evidence>
<reference evidence="1 2" key="1">
    <citation type="submission" date="2014-10" db="EMBL/GenBank/DDBJ databases">
        <title>Draft genome of the hookworm Ancylostoma caninum.</title>
        <authorList>
            <person name="Mitreva M."/>
        </authorList>
    </citation>
    <scope>NUCLEOTIDE SEQUENCE [LARGE SCALE GENOMIC DNA]</scope>
    <source>
        <strain evidence="1 2">Baltimore</strain>
    </source>
</reference>
<protein>
    <submittedName>
        <fullName evidence="1">Uncharacterized protein</fullName>
    </submittedName>
</protein>
<dbReference type="EMBL" id="JOJR01004323">
    <property type="protein sequence ID" value="RCN27355.1"/>
    <property type="molecule type" value="Genomic_DNA"/>
</dbReference>
<dbReference type="Proteomes" id="UP000252519">
    <property type="component" value="Unassembled WGS sequence"/>
</dbReference>
<keyword evidence="2" id="KW-1185">Reference proteome</keyword>
<proteinExistence type="predicted"/>
<gene>
    <name evidence="1" type="ORF">ANCCAN_26911</name>
</gene>